<dbReference type="Pfam" id="PF07722">
    <property type="entry name" value="Peptidase_C26"/>
    <property type="match status" value="1"/>
</dbReference>
<dbReference type="GO" id="GO:0016811">
    <property type="term" value="F:hydrolase activity, acting on carbon-nitrogen (but not peptide) bonds, in linear amides"/>
    <property type="evidence" value="ECO:0007669"/>
    <property type="project" value="InterPro"/>
</dbReference>
<dbReference type="PANTHER" id="PTHR43235">
    <property type="entry name" value="GLUTAMINE AMIDOTRANSFERASE PB2B2.05-RELATED"/>
    <property type="match status" value="1"/>
</dbReference>
<protein>
    <submittedName>
        <fullName evidence="1">Glutamine amidotransferase</fullName>
    </submittedName>
</protein>
<reference evidence="1 2" key="1">
    <citation type="submission" date="2016-10" db="EMBL/GenBank/DDBJ databases">
        <authorList>
            <person name="Varghese N."/>
            <person name="Submissions S."/>
        </authorList>
    </citation>
    <scope>NUCLEOTIDE SEQUENCE [LARGE SCALE GENOMIC DNA]</scope>
    <source>
        <strain evidence="1 2">DSM 20586</strain>
    </source>
</reference>
<dbReference type="Proteomes" id="UP000183687">
    <property type="component" value="Unassembled WGS sequence"/>
</dbReference>
<keyword evidence="1" id="KW-0315">Glutamine amidotransferase</keyword>
<evidence type="ECO:0000313" key="2">
    <source>
        <dbReference type="Proteomes" id="UP000183687"/>
    </source>
</evidence>
<organism evidence="1 2">
    <name type="scientific">Atopobium minutum</name>
    <dbReference type="NCBI Taxonomy" id="1381"/>
    <lineage>
        <taxon>Bacteria</taxon>
        <taxon>Bacillati</taxon>
        <taxon>Actinomycetota</taxon>
        <taxon>Coriobacteriia</taxon>
        <taxon>Coriobacteriales</taxon>
        <taxon>Atopobiaceae</taxon>
        <taxon>Atopobium</taxon>
    </lineage>
</organism>
<dbReference type="PROSITE" id="PS51273">
    <property type="entry name" value="GATASE_TYPE_1"/>
    <property type="match status" value="1"/>
</dbReference>
<gene>
    <name evidence="1" type="ORF">SAMN04489746_0361</name>
</gene>
<dbReference type="InterPro" id="IPR011697">
    <property type="entry name" value="Peptidase_C26"/>
</dbReference>
<dbReference type="InterPro" id="IPR044668">
    <property type="entry name" value="PuuD-like"/>
</dbReference>
<comment type="caution">
    <text evidence="1">The sequence shown here is derived from an EMBL/GenBank/DDBJ whole genome shotgun (WGS) entry which is preliminary data.</text>
</comment>
<proteinExistence type="predicted"/>
<dbReference type="InterPro" id="IPR029062">
    <property type="entry name" value="Class_I_gatase-like"/>
</dbReference>
<dbReference type="EMBL" id="FNSH01000001">
    <property type="protein sequence ID" value="SEB48167.1"/>
    <property type="molecule type" value="Genomic_DNA"/>
</dbReference>
<dbReference type="Gene3D" id="3.40.50.880">
    <property type="match status" value="1"/>
</dbReference>
<dbReference type="GO" id="GO:0005829">
    <property type="term" value="C:cytosol"/>
    <property type="evidence" value="ECO:0007669"/>
    <property type="project" value="TreeGrafter"/>
</dbReference>
<evidence type="ECO:0000313" key="1">
    <source>
        <dbReference type="EMBL" id="SEB48167.1"/>
    </source>
</evidence>
<name>A0AB38A583_9ACTN</name>
<dbReference type="PANTHER" id="PTHR43235:SF1">
    <property type="entry name" value="GLUTAMINE AMIDOTRANSFERASE PB2B2.05-RELATED"/>
    <property type="match status" value="1"/>
</dbReference>
<dbReference type="AlphaFoldDB" id="A0AB38A583"/>
<dbReference type="SUPFAM" id="SSF52317">
    <property type="entry name" value="Class I glutamine amidotransferase-like"/>
    <property type="match status" value="1"/>
</dbReference>
<dbReference type="RefSeq" id="WP_002563460.1">
    <property type="nucleotide sequence ID" value="NZ_FNSH01000001.1"/>
</dbReference>
<sequence length="267" mass="28762">MIKVSRQQKGMMVDTAYDFAPLIGITSRPGEDGHTWINQRYADCIIAAGGIPVVLPLSAQGPAMVPRLLDLVDGLLLTGGGDIAAESFGGKVYEPYSTAEIFLTDMVRDNMEEALCAQAWSSNLPTLAICRGMQLLNISRGGRMVRDVTEQPNTTTTAQVHVAPPFDMPCHTVDLDEHSKLAHIYHSTLLGVNSYHHQAISTPGQGVSIVGWATDGTPEALECAEKDFVVGVQWHPEILGTQPDLFEAFIDAAATYKAKKAALSDAQ</sequence>
<accession>A0AB38A583</accession>